<dbReference type="SUPFAM" id="SSF81301">
    <property type="entry name" value="Nucleotidyltransferase"/>
    <property type="match status" value="1"/>
</dbReference>
<proteinExistence type="predicted"/>
<dbReference type="CDD" id="cd05403">
    <property type="entry name" value="NT_KNTase_like"/>
    <property type="match status" value="1"/>
</dbReference>
<reference evidence="3" key="1">
    <citation type="submission" date="2016-11" db="EMBL/GenBank/DDBJ databases">
        <authorList>
            <person name="Varghese N."/>
            <person name="Submissions S."/>
        </authorList>
    </citation>
    <scope>NUCLEOTIDE SEQUENCE [LARGE SCALE GENOMIC DNA]</scope>
    <source>
        <strain evidence="3">DSM 16057</strain>
    </source>
</reference>
<dbReference type="InterPro" id="IPR041633">
    <property type="entry name" value="Polbeta"/>
</dbReference>
<dbReference type="EMBL" id="FQZM01000008">
    <property type="protein sequence ID" value="SHI63771.1"/>
    <property type="molecule type" value="Genomic_DNA"/>
</dbReference>
<dbReference type="AlphaFoldDB" id="A0A1M6CSD9"/>
<sequence>MLGDNLMDEAVFQQYAKAWRKRQRDEERKRIKRLRQARETAGKLAEMLVQDYGAKEVWLFGSLIRSGSFHRNSDIDLAAAGLPAQEFFRIIARLNAATEFAVDLVDLDACPPWLAAAIRKEGKLLGGKQLEPLFCEKETGGFHAGQN</sequence>
<evidence type="ECO:0000313" key="2">
    <source>
        <dbReference type="EMBL" id="SHI63771.1"/>
    </source>
</evidence>
<organism evidence="2 3">
    <name type="scientific">Desulfofundulus thermosubterraneus DSM 16057</name>
    <dbReference type="NCBI Taxonomy" id="1121432"/>
    <lineage>
        <taxon>Bacteria</taxon>
        <taxon>Bacillati</taxon>
        <taxon>Bacillota</taxon>
        <taxon>Clostridia</taxon>
        <taxon>Eubacteriales</taxon>
        <taxon>Peptococcaceae</taxon>
        <taxon>Desulfofundulus</taxon>
    </lineage>
</organism>
<evidence type="ECO:0000259" key="1">
    <source>
        <dbReference type="Pfam" id="PF18765"/>
    </source>
</evidence>
<protein>
    <recommendedName>
        <fullName evidence="1">Polymerase beta nucleotidyltransferase domain-containing protein</fullName>
    </recommendedName>
</protein>
<name>A0A1M6CSD9_9FIRM</name>
<dbReference type="Proteomes" id="UP000184529">
    <property type="component" value="Unassembled WGS sequence"/>
</dbReference>
<keyword evidence="3" id="KW-1185">Reference proteome</keyword>
<dbReference type="Gene3D" id="3.30.460.10">
    <property type="entry name" value="Beta Polymerase, domain 2"/>
    <property type="match status" value="1"/>
</dbReference>
<evidence type="ECO:0000313" key="3">
    <source>
        <dbReference type="Proteomes" id="UP000184529"/>
    </source>
</evidence>
<accession>A0A1M6CSD9</accession>
<dbReference type="STRING" id="1121432.SAMN02745219_00738"/>
<gene>
    <name evidence="2" type="ORF">SAMN02745219_00738</name>
</gene>
<feature type="domain" description="Polymerase beta nucleotidyltransferase" evidence="1">
    <location>
        <begin position="43"/>
        <end position="127"/>
    </location>
</feature>
<dbReference type="Pfam" id="PF18765">
    <property type="entry name" value="Polbeta"/>
    <property type="match status" value="1"/>
</dbReference>
<dbReference type="InterPro" id="IPR043519">
    <property type="entry name" value="NT_sf"/>
</dbReference>